<keyword evidence="5 8" id="KW-1133">Transmembrane helix</keyword>
<dbReference type="EMBL" id="JBHLWV010000020">
    <property type="protein sequence ID" value="MFC0315592.1"/>
    <property type="molecule type" value="Genomic_DNA"/>
</dbReference>
<gene>
    <name evidence="10" type="ORF">ACFFJD_12115</name>
</gene>
<evidence type="ECO:0000313" key="11">
    <source>
        <dbReference type="Proteomes" id="UP001589783"/>
    </source>
</evidence>
<evidence type="ECO:0000313" key="10">
    <source>
        <dbReference type="EMBL" id="MFC0315592.1"/>
    </source>
</evidence>
<dbReference type="CDD" id="cd06173">
    <property type="entry name" value="MFS_MefA_like"/>
    <property type="match status" value="1"/>
</dbReference>
<keyword evidence="4 8" id="KW-0812">Transmembrane</keyword>
<name>A0ABV6HAH4_9ACTN</name>
<evidence type="ECO:0000259" key="9">
    <source>
        <dbReference type="PROSITE" id="PS50850"/>
    </source>
</evidence>
<comment type="caution">
    <text evidence="10">The sequence shown here is derived from an EMBL/GenBank/DDBJ whole genome shotgun (WGS) entry which is preliminary data.</text>
</comment>
<dbReference type="InterPro" id="IPR036259">
    <property type="entry name" value="MFS_trans_sf"/>
</dbReference>
<feature type="transmembrane region" description="Helical" evidence="8">
    <location>
        <begin position="294"/>
        <end position="312"/>
    </location>
</feature>
<feature type="domain" description="Major facilitator superfamily (MFS) profile" evidence="9">
    <location>
        <begin position="22"/>
        <end position="408"/>
    </location>
</feature>
<feature type="transmembrane region" description="Helical" evidence="8">
    <location>
        <begin position="222"/>
        <end position="247"/>
    </location>
</feature>
<evidence type="ECO:0000256" key="2">
    <source>
        <dbReference type="ARBA" id="ARBA00022448"/>
    </source>
</evidence>
<dbReference type="Gene3D" id="1.20.1250.20">
    <property type="entry name" value="MFS general substrate transporter like domains"/>
    <property type="match status" value="1"/>
</dbReference>
<evidence type="ECO:0000256" key="7">
    <source>
        <dbReference type="SAM" id="MobiDB-lite"/>
    </source>
</evidence>
<keyword evidence="6 8" id="KW-0472">Membrane</keyword>
<feature type="transmembrane region" description="Helical" evidence="8">
    <location>
        <begin position="56"/>
        <end position="77"/>
    </location>
</feature>
<feature type="compositionally biased region" description="Pro residues" evidence="7">
    <location>
        <begin position="439"/>
        <end position="452"/>
    </location>
</feature>
<feature type="region of interest" description="Disordered" evidence="7">
    <location>
        <begin position="434"/>
        <end position="458"/>
    </location>
</feature>
<sequence length="458" mass="47798">MRVGRGARFGKSQTFAALAVPNFRMYVTGAFVSNIGTWIQRVAQDWLVLQLSGGSAMAVGITTALQFLPALLLSPFGGLLADRVNKRKLLIFTQSWMALSALGLGALTVAGVAETMHVYLFAFVFGIGAALDAPARQSFVSEVAGTEHLTNAIGLNSSSFNAARLIGPGIAGLIMASAGVGWAILTNAVSYLAFLLALVLLNRSQLSPSEPVARAKGQLREGFSYVLHRADLVIALGVAFAVGTFGMNFQMTNALMVRGEFHMGAQAYGLLGSIMGIGSLLGALIAARRGKVPSLRFVVSSAIVVGVIITASGFAPNYIWYAISLPITGLVVLLTLTAANMYIQTSVDPQVRGRVMALYMTVLMGGTPIGAPLLGWLAEIFGARASLIGGGLLQLLVIAAVVLAVRRRAAAADQPTPSVAEELEEIDVVELNSSASTPAAPPAANPPAPPRRAPVTTR</sequence>
<accession>A0ABV6HAH4</accession>
<dbReference type="Pfam" id="PF05977">
    <property type="entry name" value="MFS_3"/>
    <property type="match status" value="1"/>
</dbReference>
<feature type="transmembrane region" description="Helical" evidence="8">
    <location>
        <begin position="89"/>
        <end position="110"/>
    </location>
</feature>
<protein>
    <submittedName>
        <fullName evidence="10">MFS transporter</fullName>
    </submittedName>
</protein>
<dbReference type="Proteomes" id="UP001589783">
    <property type="component" value="Unassembled WGS sequence"/>
</dbReference>
<dbReference type="PANTHER" id="PTHR23513">
    <property type="entry name" value="INTEGRAL MEMBRANE EFFLUX PROTEIN-RELATED"/>
    <property type="match status" value="1"/>
</dbReference>
<reference evidence="10 11" key="1">
    <citation type="submission" date="2024-09" db="EMBL/GenBank/DDBJ databases">
        <authorList>
            <person name="Sun Q."/>
            <person name="Mori K."/>
        </authorList>
    </citation>
    <scope>NUCLEOTIDE SEQUENCE [LARGE SCALE GENOMIC DNA]</scope>
    <source>
        <strain evidence="10 11">CCM 7957</strain>
    </source>
</reference>
<organism evidence="10 11">
    <name type="scientific">Gordonia phosphorivorans</name>
    <dbReference type="NCBI Taxonomy" id="1056982"/>
    <lineage>
        <taxon>Bacteria</taxon>
        <taxon>Bacillati</taxon>
        <taxon>Actinomycetota</taxon>
        <taxon>Actinomycetes</taxon>
        <taxon>Mycobacteriales</taxon>
        <taxon>Gordoniaceae</taxon>
        <taxon>Gordonia</taxon>
    </lineage>
</organism>
<evidence type="ECO:0000256" key="5">
    <source>
        <dbReference type="ARBA" id="ARBA00022989"/>
    </source>
</evidence>
<dbReference type="SUPFAM" id="SSF103473">
    <property type="entry name" value="MFS general substrate transporter"/>
    <property type="match status" value="1"/>
</dbReference>
<feature type="transmembrane region" description="Helical" evidence="8">
    <location>
        <begin position="318"/>
        <end position="343"/>
    </location>
</feature>
<keyword evidence="2" id="KW-0813">Transport</keyword>
<dbReference type="PANTHER" id="PTHR23513:SF11">
    <property type="entry name" value="STAPHYLOFERRIN A TRANSPORTER"/>
    <property type="match status" value="1"/>
</dbReference>
<keyword evidence="11" id="KW-1185">Reference proteome</keyword>
<feature type="transmembrane region" description="Helical" evidence="8">
    <location>
        <begin position="180"/>
        <end position="201"/>
    </location>
</feature>
<feature type="transmembrane region" description="Helical" evidence="8">
    <location>
        <begin position="267"/>
        <end position="287"/>
    </location>
</feature>
<keyword evidence="3" id="KW-1003">Cell membrane</keyword>
<proteinExistence type="predicted"/>
<dbReference type="RefSeq" id="WP_382364418.1">
    <property type="nucleotide sequence ID" value="NZ_JBHLWV010000020.1"/>
</dbReference>
<feature type="transmembrane region" description="Helical" evidence="8">
    <location>
        <begin position="383"/>
        <end position="405"/>
    </location>
</feature>
<dbReference type="PROSITE" id="PS50850">
    <property type="entry name" value="MFS"/>
    <property type="match status" value="1"/>
</dbReference>
<dbReference type="InterPro" id="IPR010290">
    <property type="entry name" value="TM_effector"/>
</dbReference>
<evidence type="ECO:0000256" key="3">
    <source>
        <dbReference type="ARBA" id="ARBA00022475"/>
    </source>
</evidence>
<dbReference type="InterPro" id="IPR020846">
    <property type="entry name" value="MFS_dom"/>
</dbReference>
<evidence type="ECO:0000256" key="1">
    <source>
        <dbReference type="ARBA" id="ARBA00004651"/>
    </source>
</evidence>
<feature type="transmembrane region" description="Helical" evidence="8">
    <location>
        <begin position="355"/>
        <end position="377"/>
    </location>
</feature>
<evidence type="ECO:0000256" key="4">
    <source>
        <dbReference type="ARBA" id="ARBA00022692"/>
    </source>
</evidence>
<evidence type="ECO:0000256" key="6">
    <source>
        <dbReference type="ARBA" id="ARBA00023136"/>
    </source>
</evidence>
<comment type="subcellular location">
    <subcellularLocation>
        <location evidence="1">Cell membrane</location>
        <topology evidence="1">Multi-pass membrane protein</topology>
    </subcellularLocation>
</comment>
<evidence type="ECO:0000256" key="8">
    <source>
        <dbReference type="SAM" id="Phobius"/>
    </source>
</evidence>